<keyword evidence="1" id="KW-0472">Membrane</keyword>
<evidence type="ECO:0000256" key="1">
    <source>
        <dbReference type="SAM" id="Phobius"/>
    </source>
</evidence>
<dbReference type="EMBL" id="KK112970">
    <property type="protein sequence ID" value="KFM58963.1"/>
    <property type="molecule type" value="Genomic_DNA"/>
</dbReference>
<dbReference type="STRING" id="407821.A0A087T1H4"/>
<keyword evidence="1" id="KW-0812">Transmembrane</keyword>
<dbReference type="InterPro" id="IPR036397">
    <property type="entry name" value="RNaseH_sf"/>
</dbReference>
<dbReference type="AlphaFoldDB" id="A0A087T1H4"/>
<feature type="non-terminal residue" evidence="2">
    <location>
        <position position="117"/>
    </location>
</feature>
<dbReference type="PANTHER" id="PTHR46060:SF1">
    <property type="entry name" value="MARINER MOS1 TRANSPOSASE-LIKE PROTEIN"/>
    <property type="match status" value="1"/>
</dbReference>
<dbReference type="InterPro" id="IPR052709">
    <property type="entry name" value="Transposase-MT_Hybrid"/>
</dbReference>
<name>A0A087T1H4_STEMI</name>
<gene>
    <name evidence="2" type="ORF">X975_13295</name>
</gene>
<dbReference type="Gene3D" id="3.30.420.10">
    <property type="entry name" value="Ribonuclease H-like superfamily/Ribonuclease H"/>
    <property type="match status" value="1"/>
</dbReference>
<sequence>MLCICWDCHGIIIHKKYPGKGKTLDSTVYSKKLVCVDAAVKETLRTEFQCKKVMFHEDNARPRVSPFTGWALYKLEWDLLPHRLYSPDIAPLDFYLFFTLAATSCWWYLPFCTGYLK</sequence>
<dbReference type="PANTHER" id="PTHR46060">
    <property type="entry name" value="MARINER MOS1 TRANSPOSASE-LIKE PROTEIN"/>
    <property type="match status" value="1"/>
</dbReference>
<dbReference type="Proteomes" id="UP000054359">
    <property type="component" value="Unassembled WGS sequence"/>
</dbReference>
<keyword evidence="3" id="KW-1185">Reference proteome</keyword>
<protein>
    <submittedName>
        <fullName evidence="2">Mariner Mos1 transposase</fullName>
    </submittedName>
</protein>
<proteinExistence type="predicted"/>
<organism evidence="2 3">
    <name type="scientific">Stegodyphus mimosarum</name>
    <name type="common">African social velvet spider</name>
    <dbReference type="NCBI Taxonomy" id="407821"/>
    <lineage>
        <taxon>Eukaryota</taxon>
        <taxon>Metazoa</taxon>
        <taxon>Ecdysozoa</taxon>
        <taxon>Arthropoda</taxon>
        <taxon>Chelicerata</taxon>
        <taxon>Arachnida</taxon>
        <taxon>Araneae</taxon>
        <taxon>Araneomorphae</taxon>
        <taxon>Entelegynae</taxon>
        <taxon>Eresoidea</taxon>
        <taxon>Eresidae</taxon>
        <taxon>Stegodyphus</taxon>
    </lineage>
</organism>
<accession>A0A087T1H4</accession>
<dbReference type="GO" id="GO:0003676">
    <property type="term" value="F:nucleic acid binding"/>
    <property type="evidence" value="ECO:0007669"/>
    <property type="project" value="InterPro"/>
</dbReference>
<feature type="transmembrane region" description="Helical" evidence="1">
    <location>
        <begin position="94"/>
        <end position="116"/>
    </location>
</feature>
<dbReference type="OrthoDB" id="6432034at2759"/>
<keyword evidence="1" id="KW-1133">Transmembrane helix</keyword>
<evidence type="ECO:0000313" key="2">
    <source>
        <dbReference type="EMBL" id="KFM58963.1"/>
    </source>
</evidence>
<reference evidence="2 3" key="1">
    <citation type="submission" date="2013-11" db="EMBL/GenBank/DDBJ databases">
        <title>Genome sequencing of Stegodyphus mimosarum.</title>
        <authorList>
            <person name="Bechsgaard J."/>
        </authorList>
    </citation>
    <scope>NUCLEOTIDE SEQUENCE [LARGE SCALE GENOMIC DNA]</scope>
</reference>
<evidence type="ECO:0000313" key="3">
    <source>
        <dbReference type="Proteomes" id="UP000054359"/>
    </source>
</evidence>